<dbReference type="GO" id="GO:0019098">
    <property type="term" value="P:reproductive behavior"/>
    <property type="evidence" value="ECO:0007669"/>
    <property type="project" value="UniProtKB-ARBA"/>
</dbReference>
<dbReference type="Gene3D" id="3.30.470.20">
    <property type="entry name" value="ATP-grasp fold, B domain"/>
    <property type="match status" value="1"/>
</dbReference>
<keyword evidence="3" id="KW-1185">Reference proteome</keyword>
<dbReference type="AlphaFoldDB" id="A0A0D8XXH4"/>
<dbReference type="OrthoDB" id="202825at2759"/>
<dbReference type="PANTHER" id="PTHR47113:SF1">
    <property type="entry name" value="LD09343P"/>
    <property type="match status" value="1"/>
</dbReference>
<dbReference type="EMBL" id="KN716267">
    <property type="protein sequence ID" value="KJH48469.1"/>
    <property type="molecule type" value="Genomic_DNA"/>
</dbReference>
<gene>
    <name evidence="2" type="ORF">DICVIV_05453</name>
</gene>
<sequence length="359" mass="42080">MMSLRVNELTNFSIFFSIILLSYNIHEIGRLIGLLQHQLDFDAYENSNRSTYVTRKYPENNGKKIVSTSSSTSPVAWIHGEGRKRFSCNCSRKMQYFFFFSPLSTYLHNVVKMFHMMGYKVTSDEPVEWNVLWTHEYSLMSSRYVDVLRNAKPNTFVNHIAGSGYYTSKVSLVTSNASRSIPLAFSLPKHKDRLLKYAEQNPNDKWIQKDNSHRNIRVLKLNEMDLNKENSFVQHFIDNPLLIDNRKFDIGIYTVVTSILPLRVYVYEEDVLLRFCSDDYLPFDSNKTDKYVVGDNYTPIWEIPSLKPFFVNQKLGWRDTLNAYLQSKKIEPEAIWTQINKIICELHQPTLNIVLYPME</sequence>
<comment type="similarity">
    <text evidence="1">Belongs to the tubulin--tyrosine ligase family.</text>
</comment>
<name>A0A0D8XXH4_DICVI</name>
<accession>A0A0D8XXH4</accession>
<dbReference type="Pfam" id="PF03133">
    <property type="entry name" value="TTL"/>
    <property type="match status" value="1"/>
</dbReference>
<reference evidence="2 3" key="1">
    <citation type="submission" date="2013-11" db="EMBL/GenBank/DDBJ databases">
        <title>Draft genome of the bovine lungworm Dictyocaulus viviparus.</title>
        <authorList>
            <person name="Mitreva M."/>
        </authorList>
    </citation>
    <scope>NUCLEOTIDE SEQUENCE [LARGE SCALE GENOMIC DNA]</scope>
    <source>
        <strain evidence="2 3">HannoverDv2000</strain>
    </source>
</reference>
<organism evidence="2 3">
    <name type="scientific">Dictyocaulus viviparus</name>
    <name type="common">Bovine lungworm</name>
    <dbReference type="NCBI Taxonomy" id="29172"/>
    <lineage>
        <taxon>Eukaryota</taxon>
        <taxon>Metazoa</taxon>
        <taxon>Ecdysozoa</taxon>
        <taxon>Nematoda</taxon>
        <taxon>Chromadorea</taxon>
        <taxon>Rhabditida</taxon>
        <taxon>Rhabditina</taxon>
        <taxon>Rhabditomorpha</taxon>
        <taxon>Strongyloidea</taxon>
        <taxon>Metastrongylidae</taxon>
        <taxon>Dictyocaulus</taxon>
    </lineage>
</organism>
<protein>
    <recommendedName>
        <fullName evidence="4">Tubulin-tyrosine ligase family protein</fullName>
    </recommendedName>
</protein>
<dbReference type="InterPro" id="IPR004344">
    <property type="entry name" value="TTL/TTLL_fam"/>
</dbReference>
<dbReference type="Proteomes" id="UP000053766">
    <property type="component" value="Unassembled WGS sequence"/>
</dbReference>
<dbReference type="InterPro" id="IPR053317">
    <property type="entry name" value="Tubulin_polyglutamylase"/>
</dbReference>
<dbReference type="PANTHER" id="PTHR47113">
    <property type="entry name" value="LD09343P"/>
    <property type="match status" value="1"/>
</dbReference>
<evidence type="ECO:0008006" key="4">
    <source>
        <dbReference type="Google" id="ProtNLM"/>
    </source>
</evidence>
<proteinExistence type="inferred from homology"/>
<evidence type="ECO:0000313" key="3">
    <source>
        <dbReference type="Proteomes" id="UP000053766"/>
    </source>
</evidence>
<evidence type="ECO:0000256" key="1">
    <source>
        <dbReference type="ARBA" id="ARBA00006820"/>
    </source>
</evidence>
<reference evidence="3" key="2">
    <citation type="journal article" date="2016" name="Sci. Rep.">
        <title>Dictyocaulus viviparus genome, variome and transcriptome elucidate lungworm biology and support future intervention.</title>
        <authorList>
            <person name="McNulty S.N."/>
            <person name="Strube C."/>
            <person name="Rosa B.A."/>
            <person name="Martin J.C."/>
            <person name="Tyagi R."/>
            <person name="Choi Y.J."/>
            <person name="Wang Q."/>
            <person name="Hallsworth Pepin K."/>
            <person name="Zhang X."/>
            <person name="Ozersky P."/>
            <person name="Wilson R.K."/>
            <person name="Sternberg P.W."/>
            <person name="Gasser R.B."/>
            <person name="Mitreva M."/>
        </authorList>
    </citation>
    <scope>NUCLEOTIDE SEQUENCE [LARGE SCALE GENOMIC DNA]</scope>
    <source>
        <strain evidence="3">HannoverDv2000</strain>
    </source>
</reference>
<evidence type="ECO:0000313" key="2">
    <source>
        <dbReference type="EMBL" id="KJH48469.1"/>
    </source>
</evidence>
<dbReference type="PROSITE" id="PS51221">
    <property type="entry name" value="TTL"/>
    <property type="match status" value="1"/>
</dbReference>